<dbReference type="AlphaFoldDB" id="A0ABD1XX58"/>
<dbReference type="EMBL" id="JBHFFA010000007">
    <property type="protein sequence ID" value="KAL2613537.1"/>
    <property type="molecule type" value="Genomic_DNA"/>
</dbReference>
<dbReference type="Proteomes" id="UP001605036">
    <property type="component" value="Unassembled WGS sequence"/>
</dbReference>
<dbReference type="Pfam" id="PF25273">
    <property type="entry name" value="DUF7869"/>
    <property type="match status" value="1"/>
</dbReference>
<gene>
    <name evidence="2" type="ORF">R1flu_025229</name>
</gene>
<organism evidence="2 3">
    <name type="scientific">Riccia fluitans</name>
    <dbReference type="NCBI Taxonomy" id="41844"/>
    <lineage>
        <taxon>Eukaryota</taxon>
        <taxon>Viridiplantae</taxon>
        <taxon>Streptophyta</taxon>
        <taxon>Embryophyta</taxon>
        <taxon>Marchantiophyta</taxon>
        <taxon>Marchantiopsida</taxon>
        <taxon>Marchantiidae</taxon>
        <taxon>Marchantiales</taxon>
        <taxon>Ricciaceae</taxon>
        <taxon>Riccia</taxon>
    </lineage>
</organism>
<accession>A0ABD1XX58</accession>
<reference evidence="2 3" key="1">
    <citation type="submission" date="2024-09" db="EMBL/GenBank/DDBJ databases">
        <title>Chromosome-scale assembly of Riccia fluitans.</title>
        <authorList>
            <person name="Paukszto L."/>
            <person name="Sawicki J."/>
            <person name="Karawczyk K."/>
            <person name="Piernik-Szablinska J."/>
            <person name="Szczecinska M."/>
            <person name="Mazdziarz M."/>
        </authorList>
    </citation>
    <scope>NUCLEOTIDE SEQUENCE [LARGE SCALE GENOMIC DNA]</scope>
    <source>
        <strain evidence="2">Rf_01</strain>
        <tissue evidence="2">Aerial parts of the thallus</tissue>
    </source>
</reference>
<evidence type="ECO:0000313" key="2">
    <source>
        <dbReference type="EMBL" id="KAL2613537.1"/>
    </source>
</evidence>
<name>A0ABD1XX58_9MARC</name>
<feature type="domain" description="DUF7869" evidence="1">
    <location>
        <begin position="72"/>
        <end position="112"/>
    </location>
</feature>
<evidence type="ECO:0000313" key="3">
    <source>
        <dbReference type="Proteomes" id="UP001605036"/>
    </source>
</evidence>
<sequence length="112" mass="12674">MEGQEVDVEKYKTPTQVQDSTRCRSKFIGKKLFIIIQKAIADIVVSDGHSGKITKICMSSHIVQNLSSEDIIKLWSLMVNHKHEDVDATFSKVAHRTRHKDVLTLLALMAKI</sequence>
<comment type="caution">
    <text evidence="2">The sequence shown here is derived from an EMBL/GenBank/DDBJ whole genome shotgun (WGS) entry which is preliminary data.</text>
</comment>
<proteinExistence type="predicted"/>
<dbReference type="InterPro" id="IPR057191">
    <property type="entry name" value="DUF7869"/>
</dbReference>
<evidence type="ECO:0000259" key="1">
    <source>
        <dbReference type="Pfam" id="PF25273"/>
    </source>
</evidence>
<protein>
    <recommendedName>
        <fullName evidence="1">DUF7869 domain-containing protein</fullName>
    </recommendedName>
</protein>
<keyword evidence="3" id="KW-1185">Reference proteome</keyword>